<accession>A0A1F4SLI1</accession>
<protein>
    <recommendedName>
        <fullName evidence="3">Peptidase S74 domain-containing protein</fullName>
    </recommendedName>
</protein>
<proteinExistence type="predicted"/>
<dbReference type="GO" id="GO:0019867">
    <property type="term" value="C:outer membrane"/>
    <property type="evidence" value="ECO:0007669"/>
    <property type="project" value="InterPro"/>
</dbReference>
<evidence type="ECO:0000256" key="1">
    <source>
        <dbReference type="SAM" id="Coils"/>
    </source>
</evidence>
<evidence type="ECO:0000259" key="3">
    <source>
        <dbReference type="PROSITE" id="PS51688"/>
    </source>
</evidence>
<keyword evidence="1" id="KW-0175">Coiled coil</keyword>
<dbReference type="AlphaFoldDB" id="A0A1F4SLI1"/>
<dbReference type="Proteomes" id="UP000178417">
    <property type="component" value="Unassembled WGS sequence"/>
</dbReference>
<dbReference type="Pfam" id="PF05658">
    <property type="entry name" value="YadA_head"/>
    <property type="match status" value="4"/>
</dbReference>
<dbReference type="CDD" id="cd12820">
    <property type="entry name" value="LbR_YadA-like"/>
    <property type="match status" value="1"/>
</dbReference>
<dbReference type="Pfam" id="PF13884">
    <property type="entry name" value="Peptidase_S74"/>
    <property type="match status" value="1"/>
</dbReference>
<feature type="coiled-coil region" evidence="1">
    <location>
        <begin position="616"/>
        <end position="650"/>
    </location>
</feature>
<dbReference type="Gene3D" id="2.150.10.10">
    <property type="entry name" value="Serralysin-like metalloprotease, C-terminal"/>
    <property type="match status" value="2"/>
</dbReference>
<dbReference type="CDD" id="cd14686">
    <property type="entry name" value="bZIP"/>
    <property type="match status" value="1"/>
</dbReference>
<feature type="signal peptide" evidence="2">
    <location>
        <begin position="1"/>
        <end position="25"/>
    </location>
</feature>
<organism evidence="4 5">
    <name type="scientific">candidate division WOR-1 bacterium RIFOXYB2_FULL_37_13</name>
    <dbReference type="NCBI Taxonomy" id="1802579"/>
    <lineage>
        <taxon>Bacteria</taxon>
        <taxon>Bacillati</taxon>
        <taxon>Saganbacteria</taxon>
    </lineage>
</organism>
<evidence type="ECO:0000313" key="4">
    <source>
        <dbReference type="EMBL" id="OGC21260.1"/>
    </source>
</evidence>
<evidence type="ECO:0000256" key="2">
    <source>
        <dbReference type="SAM" id="SignalP"/>
    </source>
</evidence>
<sequence length="653" mass="70528">MQKNLFRIFVVGFSVFLVFSSQAKAQNADIVLDSSNGTSAFQIKNSNLTTVASFDSTGKASFRNGLKVHHSSTFNIEPNGNEEFTIANGNKGNIFRYDSYNDKLYFDENNNGTMIGIGTSIPQTKFQVDDSSHYARLAWYPEKSAFRVGYASNDLYWDNNNLGLRSTALGGWNLATGQDSLAIGNYASATNTNAVAIGSIISAEGVNSFILGRGANFGSGLFKNTISDSLMIGFGGTNPILFVSGEAVSGNVGIGTTDPIFKLSLDNDGGIMAKGLYGSGKDLSLAGSGSMLIWYPKKAAFRAGYTTGEWDDDNIGNASVAMGFRTKAKGEGSIALGLNASAEGNYSMALGEGTYSKGDWSFAAGQNTKAIGSWSFATGQNTTAEGSRSVTIGSNVKTTGNNSLAVGYNTSNTAHNSIAVGYESTSTIKDPDILLNPSGDSYLNADTGSVGIGTRSPSSNYKLHVEGSAFINKIYTPEIKYSSDSLASLQFEDDIIRFNENALVVVDSGQIKLSNITDSSSGSPVIIGSDKVLYKEVSSKRYKKDINNYTFDKNKIDRLRPVKFKWKKKSASNNKEDFGLIAEDVYKVFPELVVLANDKPESVRYDKLSVILLSVVQKQKDEIKELNMKNKELEDKYQNLEKRLQKLEGEMGK</sequence>
<keyword evidence="2" id="KW-0732">Signal</keyword>
<dbReference type="EMBL" id="MEUB01000046">
    <property type="protein sequence ID" value="OGC21260.1"/>
    <property type="molecule type" value="Genomic_DNA"/>
</dbReference>
<reference evidence="4 5" key="1">
    <citation type="journal article" date="2016" name="Nat. Commun.">
        <title>Thousands of microbial genomes shed light on interconnected biogeochemical processes in an aquifer system.</title>
        <authorList>
            <person name="Anantharaman K."/>
            <person name="Brown C.T."/>
            <person name="Hug L.A."/>
            <person name="Sharon I."/>
            <person name="Castelle C.J."/>
            <person name="Probst A.J."/>
            <person name="Thomas B.C."/>
            <person name="Singh A."/>
            <person name="Wilkins M.J."/>
            <person name="Karaoz U."/>
            <person name="Brodie E.L."/>
            <person name="Williams K.H."/>
            <person name="Hubbard S.S."/>
            <person name="Banfield J.F."/>
        </authorList>
    </citation>
    <scope>NUCLEOTIDE SEQUENCE [LARGE SCALE GENOMIC DNA]</scope>
</reference>
<dbReference type="InterPro" id="IPR030392">
    <property type="entry name" value="S74_ICA"/>
</dbReference>
<evidence type="ECO:0000313" key="5">
    <source>
        <dbReference type="Proteomes" id="UP000178417"/>
    </source>
</evidence>
<feature type="chain" id="PRO_5009514417" description="Peptidase S74 domain-containing protein" evidence="2">
    <location>
        <begin position="26"/>
        <end position="653"/>
    </location>
</feature>
<dbReference type="STRING" id="1802579.A2310_02380"/>
<comment type="caution">
    <text evidence="4">The sequence shown here is derived from an EMBL/GenBank/DDBJ whole genome shotgun (WGS) entry which is preliminary data.</text>
</comment>
<dbReference type="InterPro" id="IPR011049">
    <property type="entry name" value="Serralysin-like_metalloprot_C"/>
</dbReference>
<dbReference type="SUPFAM" id="SSF101967">
    <property type="entry name" value="Adhesin YadA, collagen-binding domain"/>
    <property type="match status" value="2"/>
</dbReference>
<feature type="domain" description="Peptidase S74" evidence="3">
    <location>
        <begin position="538"/>
        <end position="630"/>
    </location>
</feature>
<dbReference type="PROSITE" id="PS51688">
    <property type="entry name" value="ICA"/>
    <property type="match status" value="1"/>
</dbReference>
<dbReference type="InterPro" id="IPR008640">
    <property type="entry name" value="Adhesin_Head_dom"/>
</dbReference>
<name>A0A1F4SLI1_UNCSA</name>
<gene>
    <name evidence="4" type="ORF">A2310_02380</name>
</gene>